<protein>
    <recommendedName>
        <fullName evidence="3">Ankyrin repeat protein</fullName>
    </recommendedName>
</protein>
<dbReference type="EMBL" id="MU251621">
    <property type="protein sequence ID" value="KAG9231145.1"/>
    <property type="molecule type" value="Genomic_DNA"/>
</dbReference>
<dbReference type="AlphaFoldDB" id="A0A9P7YCE0"/>
<reference evidence="1" key="1">
    <citation type="journal article" date="2021" name="IMA Fungus">
        <title>Genomic characterization of three marine fungi, including Emericellopsis atlantica sp. nov. with signatures of a generalist lifestyle and marine biomass degradation.</title>
        <authorList>
            <person name="Hagestad O.C."/>
            <person name="Hou L."/>
            <person name="Andersen J.H."/>
            <person name="Hansen E.H."/>
            <person name="Altermark B."/>
            <person name="Li C."/>
            <person name="Kuhnert E."/>
            <person name="Cox R.J."/>
            <person name="Crous P.W."/>
            <person name="Spatafora J.W."/>
            <person name="Lail K."/>
            <person name="Amirebrahimi M."/>
            <person name="Lipzen A."/>
            <person name="Pangilinan J."/>
            <person name="Andreopoulos W."/>
            <person name="Hayes R.D."/>
            <person name="Ng V."/>
            <person name="Grigoriev I.V."/>
            <person name="Jackson S.A."/>
            <person name="Sutton T.D.S."/>
            <person name="Dobson A.D.W."/>
            <person name="Rama T."/>
        </authorList>
    </citation>
    <scope>NUCLEOTIDE SEQUENCE</scope>
    <source>
        <strain evidence="1">TRa018bII</strain>
    </source>
</reference>
<evidence type="ECO:0008006" key="3">
    <source>
        <dbReference type="Google" id="ProtNLM"/>
    </source>
</evidence>
<evidence type="ECO:0000313" key="2">
    <source>
        <dbReference type="Proteomes" id="UP000824998"/>
    </source>
</evidence>
<evidence type="ECO:0000313" key="1">
    <source>
        <dbReference type="EMBL" id="KAG9231145.1"/>
    </source>
</evidence>
<organism evidence="1 2">
    <name type="scientific">Amylocarpus encephaloides</name>
    <dbReference type="NCBI Taxonomy" id="45428"/>
    <lineage>
        <taxon>Eukaryota</taxon>
        <taxon>Fungi</taxon>
        <taxon>Dikarya</taxon>
        <taxon>Ascomycota</taxon>
        <taxon>Pezizomycotina</taxon>
        <taxon>Leotiomycetes</taxon>
        <taxon>Helotiales</taxon>
        <taxon>Helotiales incertae sedis</taxon>
        <taxon>Amylocarpus</taxon>
    </lineage>
</organism>
<dbReference type="Gene3D" id="1.25.40.20">
    <property type="entry name" value="Ankyrin repeat-containing domain"/>
    <property type="match status" value="1"/>
</dbReference>
<dbReference type="OrthoDB" id="195446at2759"/>
<comment type="caution">
    <text evidence="1">The sequence shown here is derived from an EMBL/GenBank/DDBJ whole genome shotgun (WGS) entry which is preliminary data.</text>
</comment>
<gene>
    <name evidence="1" type="ORF">BJ875DRAFT_545602</name>
</gene>
<sequence>MGPFYLTEVHDESDPISSLWKWATDPEGPRTAYQQRDLDWPFRRRSSDRDSEVIFDPLYWTAWRAILWGPELKPGDKCTFYTFRKRLLERAIKHEQLVMLRILLKLDADFLVDINRERLSVDNKRYIHFADCCKDPAILHALMEEGADLNVGTIFGHTPLHVAYERDYCPTIMAILGYDFFDLPAGDSLQGHSLQFFRSGNDWSEINNHTNEWPIRRTATELKAALGVCKAFVPARCSAEIKDNGFLDKVE</sequence>
<keyword evidence="2" id="KW-1185">Reference proteome</keyword>
<name>A0A9P7YCE0_9HELO</name>
<proteinExistence type="predicted"/>
<accession>A0A9P7YCE0</accession>
<dbReference type="Proteomes" id="UP000824998">
    <property type="component" value="Unassembled WGS sequence"/>
</dbReference>
<dbReference type="InterPro" id="IPR036770">
    <property type="entry name" value="Ankyrin_rpt-contain_sf"/>
</dbReference>
<dbReference type="SUPFAM" id="SSF48403">
    <property type="entry name" value="Ankyrin repeat"/>
    <property type="match status" value="1"/>
</dbReference>